<sequence length="160" mass="18037">MPMCDIFLPSGCFKAEVETKLVSTVSDLIVDHEIRRWSELIGGDTTVIKEAAGRIAWMFVHHFDNMYVASAQTSLPHYKFVITIPEGTIDDRFAPAISRDIFSALKEAEGEASRGLSARVWIIIREVKDGMWCAGNRPMPLQTMKDFLENESKTKSRAEL</sequence>
<gene>
    <name evidence="1" type="ORF">FA10DRAFT_199374</name>
</gene>
<evidence type="ECO:0000313" key="1">
    <source>
        <dbReference type="EMBL" id="PWN86760.1"/>
    </source>
</evidence>
<dbReference type="AlphaFoldDB" id="A0A316YA82"/>
<dbReference type="InterPro" id="IPR014347">
    <property type="entry name" value="Tautomerase/MIF_sf"/>
</dbReference>
<proteinExistence type="predicted"/>
<dbReference type="Proteomes" id="UP000245768">
    <property type="component" value="Unassembled WGS sequence"/>
</dbReference>
<dbReference type="EMBL" id="KZ819642">
    <property type="protein sequence ID" value="PWN86760.1"/>
    <property type="molecule type" value="Genomic_DNA"/>
</dbReference>
<dbReference type="GeneID" id="37040349"/>
<protein>
    <recommendedName>
        <fullName evidence="3">Tautomerase cis-CaaD-like domain-containing protein</fullName>
    </recommendedName>
</protein>
<evidence type="ECO:0000313" key="2">
    <source>
        <dbReference type="Proteomes" id="UP000245768"/>
    </source>
</evidence>
<name>A0A316YA82_9BASI</name>
<accession>A0A316YA82</accession>
<dbReference type="Gene3D" id="3.30.429.10">
    <property type="entry name" value="Macrophage Migration Inhibitory Factor"/>
    <property type="match status" value="1"/>
</dbReference>
<reference evidence="1 2" key="1">
    <citation type="journal article" date="2018" name="Mol. Biol. Evol.">
        <title>Broad Genomic Sampling Reveals a Smut Pathogenic Ancestry of the Fungal Clade Ustilaginomycotina.</title>
        <authorList>
            <person name="Kijpornyongpan T."/>
            <person name="Mondo S.J."/>
            <person name="Barry K."/>
            <person name="Sandor L."/>
            <person name="Lee J."/>
            <person name="Lipzen A."/>
            <person name="Pangilinan J."/>
            <person name="LaButti K."/>
            <person name="Hainaut M."/>
            <person name="Henrissat B."/>
            <person name="Grigoriev I.V."/>
            <person name="Spatafora J.W."/>
            <person name="Aime M.C."/>
        </authorList>
    </citation>
    <scope>NUCLEOTIDE SEQUENCE [LARGE SCALE GENOMIC DNA]</scope>
    <source>
        <strain evidence="1 2">MCA 4198</strain>
    </source>
</reference>
<evidence type="ECO:0008006" key="3">
    <source>
        <dbReference type="Google" id="ProtNLM"/>
    </source>
</evidence>
<organism evidence="1 2">
    <name type="scientific">Acaromyces ingoldii</name>
    <dbReference type="NCBI Taxonomy" id="215250"/>
    <lineage>
        <taxon>Eukaryota</taxon>
        <taxon>Fungi</taxon>
        <taxon>Dikarya</taxon>
        <taxon>Basidiomycota</taxon>
        <taxon>Ustilaginomycotina</taxon>
        <taxon>Exobasidiomycetes</taxon>
        <taxon>Exobasidiales</taxon>
        <taxon>Cryptobasidiaceae</taxon>
        <taxon>Acaromyces</taxon>
    </lineage>
</organism>
<keyword evidence="2" id="KW-1185">Reference proteome</keyword>
<dbReference type="RefSeq" id="XP_025373958.1">
    <property type="nucleotide sequence ID" value="XM_025518433.1"/>
</dbReference>
<dbReference type="InParanoid" id="A0A316YA82"/>